<dbReference type="Proteomes" id="UP000825002">
    <property type="component" value="Unassembled WGS sequence"/>
</dbReference>
<feature type="domain" description="N-acetyltransferase" evidence="13">
    <location>
        <begin position="29"/>
        <end position="178"/>
    </location>
</feature>
<evidence type="ECO:0000313" key="15">
    <source>
        <dbReference type="Proteomes" id="UP000825002"/>
    </source>
</evidence>
<evidence type="ECO:0000256" key="10">
    <source>
        <dbReference type="ARBA" id="ARBA00049103"/>
    </source>
</evidence>
<evidence type="ECO:0000256" key="5">
    <source>
        <dbReference type="ARBA" id="ARBA00048335"/>
    </source>
</evidence>
<comment type="catalytic activity">
    <reaction evidence="9">
        <text>N-terminal L-methionyl-L-alanyl-[protein] + acetyl-CoA = N-terminal N(alpha)-acetyl-L-methionyl-L-alanyl-[protein] + CoA + H(+)</text>
        <dbReference type="Rhea" id="RHEA:50564"/>
        <dbReference type="Rhea" id="RHEA-COMP:12726"/>
        <dbReference type="Rhea" id="RHEA-COMP:12727"/>
        <dbReference type="ChEBI" id="CHEBI:15378"/>
        <dbReference type="ChEBI" id="CHEBI:57287"/>
        <dbReference type="ChEBI" id="CHEBI:57288"/>
        <dbReference type="ChEBI" id="CHEBI:133398"/>
        <dbReference type="ChEBI" id="CHEBI:133399"/>
        <dbReference type="EC" id="2.3.1.258"/>
    </reaction>
</comment>
<dbReference type="Gene3D" id="3.40.630.30">
    <property type="match status" value="1"/>
</dbReference>
<feature type="region of interest" description="Disordered" evidence="12">
    <location>
        <begin position="1"/>
        <end position="24"/>
    </location>
</feature>
<keyword evidence="2" id="KW-0012">Acyltransferase</keyword>
<comment type="catalytic activity">
    <reaction evidence="11">
        <text>N-terminal L-methionyl-L-threonyl-[protein] + acetyl-CoA = N-terminal N(alpha)-acetyl-L-methionyl-L-threonyl-[protein] + CoA + H(+)</text>
        <dbReference type="Rhea" id="RHEA:50576"/>
        <dbReference type="Rhea" id="RHEA-COMP:12732"/>
        <dbReference type="Rhea" id="RHEA-COMP:12733"/>
        <dbReference type="ChEBI" id="CHEBI:15378"/>
        <dbReference type="ChEBI" id="CHEBI:57287"/>
        <dbReference type="ChEBI" id="CHEBI:57288"/>
        <dbReference type="ChEBI" id="CHEBI:133404"/>
        <dbReference type="ChEBI" id="CHEBI:133405"/>
        <dbReference type="EC" id="2.3.1.258"/>
    </reaction>
</comment>
<comment type="catalytic activity">
    <reaction evidence="6">
        <text>N-terminal L-methionyl-L-phenylalanyl-[protein] + acetyl-CoA = N-terminal N(alpha)-acetyl-L-methionyl-L-phenylalanyl-[protein] + CoA + H(+)</text>
        <dbReference type="Rhea" id="RHEA:50528"/>
        <dbReference type="Rhea" id="RHEA-COMP:12715"/>
        <dbReference type="Rhea" id="RHEA-COMP:12716"/>
        <dbReference type="ChEBI" id="CHEBI:15378"/>
        <dbReference type="ChEBI" id="CHEBI:57287"/>
        <dbReference type="ChEBI" id="CHEBI:57288"/>
        <dbReference type="ChEBI" id="CHEBI:133382"/>
        <dbReference type="ChEBI" id="CHEBI:133383"/>
        <dbReference type="EC" id="2.3.1.258"/>
    </reaction>
</comment>
<dbReference type="EC" id="2.3.1.258" evidence="3"/>
<evidence type="ECO:0000256" key="8">
    <source>
        <dbReference type="ARBA" id="ARBA00048799"/>
    </source>
</evidence>
<sequence>MIIAQASEITKQNDKGTTPTPAQRPKFHVELGEITQHNIKLYRRLNLYVFPVSYNEKFYKDALEAGELARLAYYNDLVVGGVCCRIEVTDNIRRLYILTLGCLATYRRLGIGTKLLQHILNYVERDGNIDNIYLHVQISNTGALEFYKRFGFEIKETKQDYYKRIEPAHAHVLQKQIKQSGNTKV</sequence>
<dbReference type="PROSITE" id="PS51186">
    <property type="entry name" value="GNAT"/>
    <property type="match status" value="1"/>
</dbReference>
<comment type="catalytic activity">
    <reaction evidence="10">
        <text>N-terminal L-methionyl-L-leucyl-[protein] + acetyl-CoA = N-terminal N(alpha)-acetyl-L-methionyl-L-leucyl-[protein] + CoA + H(+)</text>
        <dbReference type="Rhea" id="RHEA:50520"/>
        <dbReference type="Rhea" id="RHEA-COMP:12711"/>
        <dbReference type="Rhea" id="RHEA-COMP:12712"/>
        <dbReference type="ChEBI" id="CHEBI:15378"/>
        <dbReference type="ChEBI" id="CHEBI:57287"/>
        <dbReference type="ChEBI" id="CHEBI:57288"/>
        <dbReference type="ChEBI" id="CHEBI:133377"/>
        <dbReference type="ChEBI" id="CHEBI:133378"/>
        <dbReference type="EC" id="2.3.1.258"/>
    </reaction>
</comment>
<evidence type="ECO:0000259" key="13">
    <source>
        <dbReference type="PROSITE" id="PS51186"/>
    </source>
</evidence>
<comment type="catalytic activity">
    <reaction evidence="4">
        <text>N-terminal L-methionyl-L-seryl-[protein] + acetyl-CoA = N-terminal N(alpha)-acetyl-L-methionyl-L-seryl-[protein] + CoA + H(+)</text>
        <dbReference type="Rhea" id="RHEA:50568"/>
        <dbReference type="Rhea" id="RHEA-COMP:12728"/>
        <dbReference type="Rhea" id="RHEA-COMP:12729"/>
        <dbReference type="ChEBI" id="CHEBI:15378"/>
        <dbReference type="ChEBI" id="CHEBI:57287"/>
        <dbReference type="ChEBI" id="CHEBI:57288"/>
        <dbReference type="ChEBI" id="CHEBI:133400"/>
        <dbReference type="ChEBI" id="CHEBI:133401"/>
        <dbReference type="EC" id="2.3.1.258"/>
    </reaction>
</comment>
<organism evidence="14 15">
    <name type="scientific">Fragariocoptes setiger</name>
    <dbReference type="NCBI Taxonomy" id="1670756"/>
    <lineage>
        <taxon>Eukaryota</taxon>
        <taxon>Metazoa</taxon>
        <taxon>Ecdysozoa</taxon>
        <taxon>Arthropoda</taxon>
        <taxon>Chelicerata</taxon>
        <taxon>Arachnida</taxon>
        <taxon>Acari</taxon>
        <taxon>Acariformes</taxon>
        <taxon>Trombidiformes</taxon>
        <taxon>Prostigmata</taxon>
        <taxon>Eupodina</taxon>
        <taxon>Eriophyoidea</taxon>
        <taxon>Phytoptidae</taxon>
        <taxon>Fragariocoptes</taxon>
    </lineage>
</organism>
<evidence type="ECO:0000256" key="2">
    <source>
        <dbReference type="ARBA" id="ARBA00023315"/>
    </source>
</evidence>
<evidence type="ECO:0000256" key="3">
    <source>
        <dbReference type="ARBA" id="ARBA00039121"/>
    </source>
</evidence>
<evidence type="ECO:0000256" key="4">
    <source>
        <dbReference type="ARBA" id="ARBA00048251"/>
    </source>
</evidence>
<dbReference type="InterPro" id="IPR000182">
    <property type="entry name" value="GNAT_dom"/>
</dbReference>
<comment type="catalytic activity">
    <reaction evidence="5">
        <text>N-terminal L-methionyl-L-tyrosyl-[protein] + acetyl-CoA = N-terminal N(alpha)-acetyl-L-methionyl-L-tyrosyl-[protein] + CoA + H(+)</text>
        <dbReference type="Rhea" id="RHEA:50532"/>
        <dbReference type="Rhea" id="RHEA-COMP:12717"/>
        <dbReference type="Rhea" id="RHEA-COMP:12718"/>
        <dbReference type="ChEBI" id="CHEBI:15378"/>
        <dbReference type="ChEBI" id="CHEBI:57287"/>
        <dbReference type="ChEBI" id="CHEBI:57288"/>
        <dbReference type="ChEBI" id="CHEBI:133384"/>
        <dbReference type="ChEBI" id="CHEBI:133385"/>
        <dbReference type="EC" id="2.3.1.258"/>
    </reaction>
</comment>
<gene>
    <name evidence="14" type="primary">san</name>
    <name evidence="14" type="ORF">GZH46_02463</name>
</gene>
<dbReference type="PANTHER" id="PTHR42919:SF8">
    <property type="entry name" value="N-ALPHA-ACETYLTRANSFERASE 50"/>
    <property type="match status" value="1"/>
</dbReference>
<dbReference type="SUPFAM" id="SSF55729">
    <property type="entry name" value="Acyl-CoA N-acyltransferases (Nat)"/>
    <property type="match status" value="1"/>
</dbReference>
<dbReference type="InterPro" id="IPR051556">
    <property type="entry name" value="N-term/lysine_N-AcTrnsfr"/>
</dbReference>
<comment type="catalytic activity">
    <reaction evidence="8">
        <text>N-terminal L-methionyl-L-valyl-[protein] + acetyl-CoA = N-terminal N(alpha)-acetyl-L-methionyl-L-valyl-[protein] + CoA + H(+)</text>
        <dbReference type="Rhea" id="RHEA:50572"/>
        <dbReference type="Rhea" id="RHEA-COMP:12730"/>
        <dbReference type="Rhea" id="RHEA-COMP:12731"/>
        <dbReference type="ChEBI" id="CHEBI:15378"/>
        <dbReference type="ChEBI" id="CHEBI:57287"/>
        <dbReference type="ChEBI" id="CHEBI:57288"/>
        <dbReference type="ChEBI" id="CHEBI:133402"/>
        <dbReference type="ChEBI" id="CHEBI:133403"/>
        <dbReference type="EC" id="2.3.1.258"/>
    </reaction>
</comment>
<comment type="caution">
    <text evidence="14">The sequence shown here is derived from an EMBL/GenBank/DDBJ whole genome shotgun (WGS) entry which is preliminary data.</text>
</comment>
<evidence type="ECO:0000313" key="14">
    <source>
        <dbReference type="EMBL" id="KAG9509031.1"/>
    </source>
</evidence>
<proteinExistence type="predicted"/>
<keyword evidence="1" id="KW-0808">Transferase</keyword>
<feature type="compositionally biased region" description="Polar residues" evidence="12">
    <location>
        <begin position="7"/>
        <end position="21"/>
    </location>
</feature>
<evidence type="ECO:0000256" key="12">
    <source>
        <dbReference type="SAM" id="MobiDB-lite"/>
    </source>
</evidence>
<reference evidence="14 15" key="1">
    <citation type="submission" date="2020-10" db="EMBL/GenBank/DDBJ databases">
        <authorList>
            <person name="Klimov P.B."/>
            <person name="Dyachkov S.M."/>
            <person name="Chetverikov P.E."/>
        </authorList>
    </citation>
    <scope>NUCLEOTIDE SEQUENCE [LARGE SCALE GENOMIC DNA]</scope>
    <source>
        <strain evidence="14">BMOC 18-1129-001#AD2665</strain>
        <tissue evidence="14">Entire mites</tissue>
    </source>
</reference>
<evidence type="ECO:0000256" key="9">
    <source>
        <dbReference type="ARBA" id="ARBA00049002"/>
    </source>
</evidence>
<dbReference type="PANTHER" id="PTHR42919">
    <property type="entry name" value="N-ALPHA-ACETYLTRANSFERASE"/>
    <property type="match status" value="1"/>
</dbReference>
<dbReference type="InterPro" id="IPR016181">
    <property type="entry name" value="Acyl_CoA_acyltransferase"/>
</dbReference>
<evidence type="ECO:0000256" key="11">
    <source>
        <dbReference type="ARBA" id="ARBA00049454"/>
    </source>
</evidence>
<name>A0ABQ7S6L1_9ACAR</name>
<accession>A0ABQ7S6L1</accession>
<protein>
    <recommendedName>
        <fullName evidence="3">N-terminal methionine N(alpha)-acetyltransferase NatE</fullName>
        <ecNumber evidence="3">2.3.1.258</ecNumber>
    </recommendedName>
</protein>
<dbReference type="CDD" id="cd04301">
    <property type="entry name" value="NAT_SF"/>
    <property type="match status" value="1"/>
</dbReference>
<evidence type="ECO:0000256" key="7">
    <source>
        <dbReference type="ARBA" id="ARBA00048618"/>
    </source>
</evidence>
<evidence type="ECO:0000256" key="6">
    <source>
        <dbReference type="ARBA" id="ARBA00048490"/>
    </source>
</evidence>
<dbReference type="Pfam" id="PF00583">
    <property type="entry name" value="Acetyltransf_1"/>
    <property type="match status" value="1"/>
</dbReference>
<keyword evidence="15" id="KW-1185">Reference proteome</keyword>
<evidence type="ECO:0000256" key="1">
    <source>
        <dbReference type="ARBA" id="ARBA00022679"/>
    </source>
</evidence>
<comment type="catalytic activity">
    <reaction evidence="7">
        <text>N-terminal L-methionyl-L-lysyl-[protein] + acetyl-CoA = N-terminal N(alpha)-acetyl-L-methionyl-L-lysyl-[protein] + CoA + H(+)</text>
        <dbReference type="Rhea" id="RHEA:50580"/>
        <dbReference type="Rhea" id="RHEA-COMP:12734"/>
        <dbReference type="Rhea" id="RHEA-COMP:12735"/>
        <dbReference type="ChEBI" id="CHEBI:15378"/>
        <dbReference type="ChEBI" id="CHEBI:57287"/>
        <dbReference type="ChEBI" id="CHEBI:57288"/>
        <dbReference type="ChEBI" id="CHEBI:133406"/>
        <dbReference type="ChEBI" id="CHEBI:133407"/>
        <dbReference type="EC" id="2.3.1.258"/>
    </reaction>
</comment>
<dbReference type="EMBL" id="JAIFTH010000724">
    <property type="protein sequence ID" value="KAG9509031.1"/>
    <property type="molecule type" value="Genomic_DNA"/>
</dbReference>
<feature type="non-terminal residue" evidence="14">
    <location>
        <position position="1"/>
    </location>
</feature>